<keyword evidence="2" id="KW-1185">Reference proteome</keyword>
<sequence length="116" mass="12508">MKRATPPCSSIALLPRSSPPCALPFTLTTINAAALDDFGTEKTDPKLPAPTSYALVVCAHPGTEISRLHRPSTEHHPDIRHPVGGSITSRQRAVHLASDPDVRLLDLFGIPRKSEN</sequence>
<dbReference type="AlphaFoldDB" id="A0A2S3VUE0"/>
<comment type="caution">
    <text evidence="1">The sequence shown here is derived from an EMBL/GenBank/DDBJ whole genome shotgun (WGS) entry which is preliminary data.</text>
</comment>
<name>A0A2S3VUE0_9PSED</name>
<evidence type="ECO:0000313" key="1">
    <source>
        <dbReference type="EMBL" id="POF43533.1"/>
    </source>
</evidence>
<protein>
    <submittedName>
        <fullName evidence="1">Uncharacterized protein</fullName>
    </submittedName>
</protein>
<proteinExistence type="predicted"/>
<evidence type="ECO:0000313" key="2">
    <source>
        <dbReference type="Proteomes" id="UP000237440"/>
    </source>
</evidence>
<organism evidence="1 2">
    <name type="scientific">Pseudomonas laurylsulfativorans</name>
    <dbReference type="NCBI Taxonomy" id="1943631"/>
    <lineage>
        <taxon>Bacteria</taxon>
        <taxon>Pseudomonadati</taxon>
        <taxon>Pseudomonadota</taxon>
        <taxon>Gammaproteobacteria</taxon>
        <taxon>Pseudomonadales</taxon>
        <taxon>Pseudomonadaceae</taxon>
        <taxon>Pseudomonas</taxon>
    </lineage>
</organism>
<accession>A0A2S3VUE0</accession>
<reference evidence="2" key="1">
    <citation type="submission" date="2017-02" db="EMBL/GenBank/DDBJ databases">
        <authorList>
            <person name="Furmanczyk E.M."/>
        </authorList>
    </citation>
    <scope>NUCLEOTIDE SEQUENCE [LARGE SCALE GENOMIC DNA]</scope>
    <source>
        <strain evidence="2">AP3_22</strain>
    </source>
</reference>
<gene>
    <name evidence="1" type="ORF">B0D71_01600</name>
</gene>
<dbReference type="EMBL" id="MUJK01000001">
    <property type="protein sequence ID" value="POF43533.1"/>
    <property type="molecule type" value="Genomic_DNA"/>
</dbReference>
<dbReference type="Proteomes" id="UP000237440">
    <property type="component" value="Unassembled WGS sequence"/>
</dbReference>